<dbReference type="Gene3D" id="3.40.50.2300">
    <property type="match status" value="1"/>
</dbReference>
<evidence type="ECO:0000256" key="4">
    <source>
        <dbReference type="ARBA" id="ARBA00023012"/>
    </source>
</evidence>
<dbReference type="Pfam" id="PF00486">
    <property type="entry name" value="Trans_reg_C"/>
    <property type="match status" value="1"/>
</dbReference>
<dbReference type="InterPro" id="IPR011006">
    <property type="entry name" value="CheY-like_superfamily"/>
</dbReference>
<evidence type="ECO:0000256" key="3">
    <source>
        <dbReference type="ARBA" id="ARBA00022553"/>
    </source>
</evidence>
<accession>A0A9E2KMZ7</accession>
<dbReference type="InterPro" id="IPR016032">
    <property type="entry name" value="Sig_transdc_resp-reg_C-effctor"/>
</dbReference>
<name>A0A9E2KMZ7_9GAMM</name>
<dbReference type="InterPro" id="IPR039420">
    <property type="entry name" value="WalR-like"/>
</dbReference>
<dbReference type="Gene3D" id="6.10.250.690">
    <property type="match status" value="1"/>
</dbReference>
<organism evidence="12 13">
    <name type="scientific">Candidatus Anaerobiospirillum merdipullorum</name>
    <dbReference type="NCBI Taxonomy" id="2838450"/>
    <lineage>
        <taxon>Bacteria</taxon>
        <taxon>Pseudomonadati</taxon>
        <taxon>Pseudomonadota</taxon>
        <taxon>Gammaproteobacteria</taxon>
        <taxon>Aeromonadales</taxon>
        <taxon>Succinivibrionaceae</taxon>
        <taxon>Anaerobiospirillum</taxon>
    </lineage>
</organism>
<dbReference type="GO" id="GO:0005829">
    <property type="term" value="C:cytosol"/>
    <property type="evidence" value="ECO:0007669"/>
    <property type="project" value="TreeGrafter"/>
</dbReference>
<evidence type="ECO:0000256" key="6">
    <source>
        <dbReference type="ARBA" id="ARBA00023125"/>
    </source>
</evidence>
<dbReference type="PROSITE" id="PS51755">
    <property type="entry name" value="OMPR_PHOB"/>
    <property type="match status" value="1"/>
</dbReference>
<feature type="DNA-binding region" description="OmpR/PhoB-type" evidence="9">
    <location>
        <begin position="127"/>
        <end position="226"/>
    </location>
</feature>
<feature type="domain" description="OmpR/PhoB-type" evidence="11">
    <location>
        <begin position="127"/>
        <end position="226"/>
    </location>
</feature>
<dbReference type="SUPFAM" id="SSF52172">
    <property type="entry name" value="CheY-like"/>
    <property type="match status" value="1"/>
</dbReference>
<dbReference type="SMART" id="SM00862">
    <property type="entry name" value="Trans_reg_C"/>
    <property type="match status" value="1"/>
</dbReference>
<dbReference type="CDD" id="cd17624">
    <property type="entry name" value="REC_OmpR_PmrA-like"/>
    <property type="match status" value="1"/>
</dbReference>
<dbReference type="InterPro" id="IPR001867">
    <property type="entry name" value="OmpR/PhoB-type_DNA-bd"/>
</dbReference>
<keyword evidence="3 8" id="KW-0597">Phosphoprotein</keyword>
<dbReference type="AlphaFoldDB" id="A0A9E2KMZ7"/>
<keyword evidence="4" id="KW-0902">Two-component regulatory system</keyword>
<proteinExistence type="predicted"/>
<dbReference type="SUPFAM" id="SSF46894">
    <property type="entry name" value="C-terminal effector domain of the bipartite response regulators"/>
    <property type="match status" value="1"/>
</dbReference>
<dbReference type="EMBL" id="JAHLFG010000032">
    <property type="protein sequence ID" value="MBU3826441.1"/>
    <property type="molecule type" value="Genomic_DNA"/>
</dbReference>
<keyword evidence="5" id="KW-0805">Transcription regulation</keyword>
<evidence type="ECO:0000256" key="7">
    <source>
        <dbReference type="ARBA" id="ARBA00023163"/>
    </source>
</evidence>
<reference evidence="12" key="2">
    <citation type="submission" date="2021-04" db="EMBL/GenBank/DDBJ databases">
        <authorList>
            <person name="Gilroy R."/>
        </authorList>
    </citation>
    <scope>NUCLEOTIDE SEQUENCE</scope>
    <source>
        <strain evidence="12">687</strain>
    </source>
</reference>
<protein>
    <submittedName>
        <fullName evidence="12">Response regulator</fullName>
    </submittedName>
</protein>
<evidence type="ECO:0000256" key="1">
    <source>
        <dbReference type="ARBA" id="ARBA00004496"/>
    </source>
</evidence>
<sequence>MRILLVEDDRMIGQAVQEGLNQQSLAVDWFTDGREALYAPQSVSYDCILLDLGLPGMDGMSLLSAWRREKITTPVIILTARDGLTDKVGGLDRGADDYIVKPFALSELMARIRAVLRRAQGNAVTGVNELSNGEVTLDVVTHEAQVKNPDGSMRRVELTGREFALLQALLQRPGAVLSREALEERIYSYDDDIESNALEYIIHTLRKKVGAQVVKNVRGVGWKVAKAAP</sequence>
<keyword evidence="2" id="KW-0963">Cytoplasm</keyword>
<gene>
    <name evidence="12" type="ORF">IAA31_03010</name>
</gene>
<dbReference type="SMART" id="SM00448">
    <property type="entry name" value="REC"/>
    <property type="match status" value="1"/>
</dbReference>
<evidence type="ECO:0000256" key="8">
    <source>
        <dbReference type="PROSITE-ProRule" id="PRU00169"/>
    </source>
</evidence>
<dbReference type="Pfam" id="PF00072">
    <property type="entry name" value="Response_reg"/>
    <property type="match status" value="1"/>
</dbReference>
<dbReference type="GO" id="GO:0000976">
    <property type="term" value="F:transcription cis-regulatory region binding"/>
    <property type="evidence" value="ECO:0007669"/>
    <property type="project" value="TreeGrafter"/>
</dbReference>
<evidence type="ECO:0000259" key="10">
    <source>
        <dbReference type="PROSITE" id="PS50110"/>
    </source>
</evidence>
<dbReference type="InterPro" id="IPR036388">
    <property type="entry name" value="WH-like_DNA-bd_sf"/>
</dbReference>
<dbReference type="PROSITE" id="PS50110">
    <property type="entry name" value="RESPONSE_REGULATORY"/>
    <property type="match status" value="1"/>
</dbReference>
<evidence type="ECO:0000256" key="5">
    <source>
        <dbReference type="ARBA" id="ARBA00023015"/>
    </source>
</evidence>
<dbReference type="InterPro" id="IPR001789">
    <property type="entry name" value="Sig_transdc_resp-reg_receiver"/>
</dbReference>
<dbReference type="GO" id="GO:0006355">
    <property type="term" value="P:regulation of DNA-templated transcription"/>
    <property type="evidence" value="ECO:0007669"/>
    <property type="project" value="InterPro"/>
</dbReference>
<reference evidence="12" key="1">
    <citation type="journal article" date="2021" name="PeerJ">
        <title>Extensive microbial diversity within the chicken gut microbiome revealed by metagenomics and culture.</title>
        <authorList>
            <person name="Gilroy R."/>
            <person name="Ravi A."/>
            <person name="Getino M."/>
            <person name="Pursley I."/>
            <person name="Horton D.L."/>
            <person name="Alikhan N.F."/>
            <person name="Baker D."/>
            <person name="Gharbi K."/>
            <person name="Hall N."/>
            <person name="Watson M."/>
            <person name="Adriaenssens E.M."/>
            <person name="Foster-Nyarko E."/>
            <person name="Jarju S."/>
            <person name="Secka A."/>
            <person name="Antonio M."/>
            <person name="Oren A."/>
            <person name="Chaudhuri R.R."/>
            <person name="La Ragione R."/>
            <person name="Hildebrand F."/>
            <person name="Pallen M.J."/>
        </authorList>
    </citation>
    <scope>NUCLEOTIDE SEQUENCE</scope>
    <source>
        <strain evidence="12">687</strain>
    </source>
</reference>
<evidence type="ECO:0000256" key="2">
    <source>
        <dbReference type="ARBA" id="ARBA00022490"/>
    </source>
</evidence>
<keyword evidence="6 9" id="KW-0238">DNA-binding</keyword>
<dbReference type="PANTHER" id="PTHR48111:SF35">
    <property type="entry name" value="TRANSCRIPTIONAL REGULATORY PROTEIN QSEB"/>
    <property type="match status" value="1"/>
</dbReference>
<dbReference type="Proteomes" id="UP000824150">
    <property type="component" value="Unassembled WGS sequence"/>
</dbReference>
<keyword evidence="7" id="KW-0804">Transcription</keyword>
<evidence type="ECO:0000313" key="12">
    <source>
        <dbReference type="EMBL" id="MBU3826441.1"/>
    </source>
</evidence>
<evidence type="ECO:0000313" key="13">
    <source>
        <dbReference type="Proteomes" id="UP000824150"/>
    </source>
</evidence>
<dbReference type="GO" id="GO:0000156">
    <property type="term" value="F:phosphorelay response regulator activity"/>
    <property type="evidence" value="ECO:0007669"/>
    <property type="project" value="TreeGrafter"/>
</dbReference>
<comment type="caution">
    <text evidence="12">The sequence shown here is derived from an EMBL/GenBank/DDBJ whole genome shotgun (WGS) entry which is preliminary data.</text>
</comment>
<dbReference type="Gene3D" id="1.10.10.10">
    <property type="entry name" value="Winged helix-like DNA-binding domain superfamily/Winged helix DNA-binding domain"/>
    <property type="match status" value="1"/>
</dbReference>
<dbReference type="GO" id="GO:0032993">
    <property type="term" value="C:protein-DNA complex"/>
    <property type="evidence" value="ECO:0007669"/>
    <property type="project" value="TreeGrafter"/>
</dbReference>
<dbReference type="FunFam" id="3.40.50.2300:FF:000002">
    <property type="entry name" value="DNA-binding response regulator PhoP"/>
    <property type="match status" value="1"/>
</dbReference>
<evidence type="ECO:0000259" key="11">
    <source>
        <dbReference type="PROSITE" id="PS51755"/>
    </source>
</evidence>
<feature type="domain" description="Response regulatory" evidence="10">
    <location>
        <begin position="2"/>
        <end position="116"/>
    </location>
</feature>
<comment type="subcellular location">
    <subcellularLocation>
        <location evidence="1">Cytoplasm</location>
    </subcellularLocation>
</comment>
<dbReference type="CDD" id="cd00383">
    <property type="entry name" value="trans_reg_C"/>
    <property type="match status" value="1"/>
</dbReference>
<evidence type="ECO:0000256" key="9">
    <source>
        <dbReference type="PROSITE-ProRule" id="PRU01091"/>
    </source>
</evidence>
<dbReference type="PANTHER" id="PTHR48111">
    <property type="entry name" value="REGULATOR OF RPOS"/>
    <property type="match status" value="1"/>
</dbReference>
<feature type="modified residue" description="4-aspartylphosphate" evidence="8">
    <location>
        <position position="51"/>
    </location>
</feature>